<dbReference type="Proteomes" id="UP000028181">
    <property type="component" value="Plasmid pHAMBI540a"/>
</dbReference>
<evidence type="ECO:0000259" key="2">
    <source>
        <dbReference type="PROSITE" id="PS50110"/>
    </source>
</evidence>
<reference evidence="4" key="1">
    <citation type="journal article" date="2014" name="BMC Genomics">
        <title>Genome sequencing of two Neorhizobium galegae strains reveals a noeT gene responsible for the unusual acetylation of the nodulation factors.</title>
        <authorList>
            <person name="Osterman J."/>
            <person name="Marsh J."/>
            <person name="Laine P.K."/>
            <person name="Zeng Z."/>
            <person name="Alatalo E."/>
            <person name="Sullivan J.T."/>
            <person name="Young J.P."/>
            <person name="Thomas-Oates J."/>
            <person name="Paulin L."/>
            <person name="Lindstrom K."/>
        </authorList>
    </citation>
    <scope>NUCLEOTIDE SEQUENCE [LARGE SCALE GENOMIC DNA]</scope>
    <source>
        <strain evidence="4">HAMBI 540</strain>
    </source>
</reference>
<dbReference type="OrthoDB" id="7060229at2"/>
<dbReference type="PATRIC" id="fig|1028800.3.peg.5402"/>
<dbReference type="Gene3D" id="3.40.50.2300">
    <property type="match status" value="1"/>
</dbReference>
<dbReference type="AlphaFoldDB" id="A0A068SZ12"/>
<dbReference type="SUPFAM" id="SSF52172">
    <property type="entry name" value="CheY-like"/>
    <property type="match status" value="1"/>
</dbReference>
<dbReference type="InterPro" id="IPR001789">
    <property type="entry name" value="Sig_transdc_resp-reg_receiver"/>
</dbReference>
<dbReference type="NCBIfam" id="NF009972">
    <property type="entry name" value="PRK13435.1-3"/>
    <property type="match status" value="1"/>
</dbReference>
<name>A0A068SZ12_NEOGA</name>
<dbReference type="HOGENOM" id="CLU_000445_69_11_5"/>
<dbReference type="PROSITE" id="PS50110">
    <property type="entry name" value="RESPONSE_REGULATORY"/>
    <property type="match status" value="1"/>
</dbReference>
<evidence type="ECO:0000313" key="4">
    <source>
        <dbReference type="Proteomes" id="UP000028181"/>
    </source>
</evidence>
<evidence type="ECO:0000256" key="1">
    <source>
        <dbReference type="PROSITE-ProRule" id="PRU00169"/>
    </source>
</evidence>
<keyword evidence="4" id="KW-1185">Reference proteome</keyword>
<dbReference type="InterPro" id="IPR011006">
    <property type="entry name" value="CheY-like_superfamily"/>
</dbReference>
<feature type="domain" description="Response regulatory" evidence="2">
    <location>
        <begin position="4"/>
        <end position="113"/>
    </location>
</feature>
<dbReference type="eggNOG" id="COG3279">
    <property type="taxonomic scope" value="Bacteria"/>
</dbReference>
<keyword evidence="1" id="KW-0597">Phosphoprotein</keyword>
<organism evidence="3 4">
    <name type="scientific">Neorhizobium galegae bv. orientalis str. HAMBI 540</name>
    <dbReference type="NCBI Taxonomy" id="1028800"/>
    <lineage>
        <taxon>Bacteria</taxon>
        <taxon>Pseudomonadati</taxon>
        <taxon>Pseudomonadota</taxon>
        <taxon>Alphaproteobacteria</taxon>
        <taxon>Hyphomicrobiales</taxon>
        <taxon>Rhizobiaceae</taxon>
        <taxon>Rhizobium/Agrobacterium group</taxon>
        <taxon>Neorhizobium</taxon>
    </lineage>
</organism>
<dbReference type="GeneID" id="24260915"/>
<evidence type="ECO:0000313" key="3">
    <source>
        <dbReference type="EMBL" id="CDN51452.1"/>
    </source>
</evidence>
<protein>
    <submittedName>
        <fullName evidence="3">Response regulator</fullName>
    </submittedName>
</protein>
<dbReference type="Pfam" id="PF00072">
    <property type="entry name" value="Response_reg"/>
    <property type="match status" value="1"/>
</dbReference>
<keyword evidence="3" id="KW-0614">Plasmid</keyword>
<dbReference type="RefSeq" id="WP_065814451.1">
    <property type="nucleotide sequence ID" value="NZ_HG938354.1"/>
</dbReference>
<sequence>MQHKILIVEDQFLIAMALEEAIVKLGHDVVGIAAGKSQARDFLDVAEIALVDINLLDGASGVAIARELSEKGISVVFMTANPEAVADGVEGALGVTAKPVADGDLAKLLKFVSSHRAGHKPTCPKNLRPFPLET</sequence>
<accession>A0A068SZ12</accession>
<dbReference type="KEGG" id="ngg:RG540_PA07760"/>
<dbReference type="SMART" id="SM00448">
    <property type="entry name" value="REC"/>
    <property type="match status" value="1"/>
</dbReference>
<proteinExistence type="predicted"/>
<geneLocation type="plasmid" evidence="4">
    <name>II</name>
</geneLocation>
<dbReference type="GO" id="GO:0000160">
    <property type="term" value="P:phosphorelay signal transduction system"/>
    <property type="evidence" value="ECO:0007669"/>
    <property type="project" value="InterPro"/>
</dbReference>
<feature type="modified residue" description="4-aspartylphosphate" evidence="1">
    <location>
        <position position="52"/>
    </location>
</feature>
<gene>
    <name evidence="3" type="ORF">RG540_PA07760</name>
</gene>
<dbReference type="EMBL" id="HG938354">
    <property type="protein sequence ID" value="CDN51452.1"/>
    <property type="molecule type" value="Genomic_DNA"/>
</dbReference>